<gene>
    <name evidence="7" type="ORF">CONCODRAFT_3557</name>
</gene>
<dbReference type="Pfam" id="PF05383">
    <property type="entry name" value="La"/>
    <property type="match status" value="1"/>
</dbReference>
<feature type="region of interest" description="Disordered" evidence="4">
    <location>
        <begin position="267"/>
        <end position="445"/>
    </location>
</feature>
<evidence type="ECO:0000256" key="2">
    <source>
        <dbReference type="ARBA" id="ARBA00022884"/>
    </source>
</evidence>
<reference evidence="7 8" key="1">
    <citation type="journal article" date="2015" name="Genome Biol. Evol.">
        <title>Phylogenomic analyses indicate that early fungi evolved digesting cell walls of algal ancestors of land plants.</title>
        <authorList>
            <person name="Chang Y."/>
            <person name="Wang S."/>
            <person name="Sekimoto S."/>
            <person name="Aerts A.L."/>
            <person name="Choi C."/>
            <person name="Clum A."/>
            <person name="LaButti K.M."/>
            <person name="Lindquist E.A."/>
            <person name="Yee Ngan C."/>
            <person name="Ohm R.A."/>
            <person name="Salamov A.A."/>
            <person name="Grigoriev I.V."/>
            <person name="Spatafora J.W."/>
            <person name="Berbee M.L."/>
        </authorList>
    </citation>
    <scope>NUCLEOTIDE SEQUENCE [LARGE SCALE GENOMIC DNA]</scope>
    <source>
        <strain evidence="7 8">NRRL 28638</strain>
    </source>
</reference>
<feature type="domain" description="HTH La-type RNA-binding" evidence="6">
    <location>
        <begin position="29"/>
        <end position="118"/>
    </location>
</feature>
<feature type="compositionally biased region" description="Basic and acidic residues" evidence="4">
    <location>
        <begin position="315"/>
        <end position="326"/>
    </location>
</feature>
<evidence type="ECO:0000259" key="6">
    <source>
        <dbReference type="PROSITE" id="PS50961"/>
    </source>
</evidence>
<dbReference type="InterPro" id="IPR000504">
    <property type="entry name" value="RRM_dom"/>
</dbReference>
<dbReference type="InterPro" id="IPR045180">
    <property type="entry name" value="La_dom_prot"/>
</dbReference>
<dbReference type="InterPro" id="IPR036390">
    <property type="entry name" value="WH_DNA-bd_sf"/>
</dbReference>
<dbReference type="SMART" id="SM00360">
    <property type="entry name" value="RRM"/>
    <property type="match status" value="1"/>
</dbReference>
<dbReference type="SUPFAM" id="SSF54928">
    <property type="entry name" value="RNA-binding domain, RBD"/>
    <property type="match status" value="1"/>
</dbReference>
<organism evidence="7 8">
    <name type="scientific">Conidiobolus coronatus (strain ATCC 28846 / CBS 209.66 / NRRL 28638)</name>
    <name type="common">Delacroixia coronata</name>
    <dbReference type="NCBI Taxonomy" id="796925"/>
    <lineage>
        <taxon>Eukaryota</taxon>
        <taxon>Fungi</taxon>
        <taxon>Fungi incertae sedis</taxon>
        <taxon>Zoopagomycota</taxon>
        <taxon>Entomophthoromycotina</taxon>
        <taxon>Entomophthoromycetes</taxon>
        <taxon>Entomophthorales</taxon>
        <taxon>Ancylistaceae</taxon>
        <taxon>Conidiobolus</taxon>
    </lineage>
</organism>
<dbReference type="PANTHER" id="PTHR22792:SF131">
    <property type="entry name" value="LA-RELATED PROTEIN LARP4B"/>
    <property type="match status" value="1"/>
</dbReference>
<dbReference type="InterPro" id="IPR035979">
    <property type="entry name" value="RBD_domain_sf"/>
</dbReference>
<dbReference type="PROSITE" id="PS50961">
    <property type="entry name" value="HTH_LA"/>
    <property type="match status" value="1"/>
</dbReference>
<sequence length="493" mass="56682">MSISNNSTQINDVQNSTSKSNTTQQNEIDTHNQELKNSLKSLIDFYFSKDNLRTDDYLVSKMDNEMFVPIQAVLELEKVKDLTSDYLFVISTLKETNSVILDSTETKVKPNITLIRNTLLLRELPNGVTEQEIRNLFDESCPPLVSIRLDIGNNWFLVYKTEVDATKTYSYLREKTIRGQDISIRIKSESILRGAYNPQTVNTNSYAYSNQPLYGPIPPISYHPVIPPYPYQFYPTSYPARPDIQPEPYYFPQIYPDAQYRNYSQDNRYKNQGQNRPPRQYRQSQQHNQSNTSNSNHRNHYNNHYESSNSYSGTYERRQRDDRNYYRNDSSSSGFNKPNFGSYRPNNQHSQKKERSVNPKPEPEITQESFPPLSASSDTTSSKARSSHFPIPMSQVVKNNKQSQSQPAPSSRDYNATSNNNGIHHLSQKYQSDYPKSSTKDDDLNQLNDKLEQITISPAAATGSYASILKQKVLEQAKIQSHSGQSMKQTKSK</sequence>
<keyword evidence="2 3" id="KW-0694">RNA-binding</keyword>
<dbReference type="Proteomes" id="UP000070444">
    <property type="component" value="Unassembled WGS sequence"/>
</dbReference>
<evidence type="ECO:0000259" key="5">
    <source>
        <dbReference type="PROSITE" id="PS50102"/>
    </source>
</evidence>
<keyword evidence="8" id="KW-1185">Reference proteome</keyword>
<feature type="compositionally biased region" description="Basic and acidic residues" evidence="4">
    <location>
        <begin position="351"/>
        <end position="363"/>
    </location>
</feature>
<dbReference type="InterPro" id="IPR006630">
    <property type="entry name" value="La_HTH"/>
</dbReference>
<dbReference type="InterPro" id="IPR036388">
    <property type="entry name" value="WH-like_DNA-bd_sf"/>
</dbReference>
<dbReference type="GO" id="GO:0010494">
    <property type="term" value="C:cytoplasmic stress granule"/>
    <property type="evidence" value="ECO:0007669"/>
    <property type="project" value="TreeGrafter"/>
</dbReference>
<evidence type="ECO:0000256" key="4">
    <source>
        <dbReference type="SAM" id="MobiDB-lite"/>
    </source>
</evidence>
<dbReference type="AlphaFoldDB" id="A0A137PEM4"/>
<evidence type="ECO:0000256" key="3">
    <source>
        <dbReference type="PROSITE-ProRule" id="PRU00332"/>
    </source>
</evidence>
<evidence type="ECO:0008006" key="9">
    <source>
        <dbReference type="Google" id="ProtNLM"/>
    </source>
</evidence>
<feature type="domain" description="RRM" evidence="5">
    <location>
        <begin position="117"/>
        <end position="189"/>
    </location>
</feature>
<dbReference type="OrthoDB" id="340227at2759"/>
<keyword evidence="1" id="KW-0597">Phosphoprotein</keyword>
<name>A0A137PEM4_CONC2</name>
<evidence type="ECO:0000313" key="8">
    <source>
        <dbReference type="Proteomes" id="UP000070444"/>
    </source>
</evidence>
<dbReference type="GO" id="GO:0045727">
    <property type="term" value="P:positive regulation of translation"/>
    <property type="evidence" value="ECO:0007669"/>
    <property type="project" value="TreeGrafter"/>
</dbReference>
<feature type="region of interest" description="Disordered" evidence="4">
    <location>
        <begin position="1"/>
        <end position="27"/>
    </location>
</feature>
<dbReference type="Pfam" id="PF26088">
    <property type="entry name" value="RRM_LARP4"/>
    <property type="match status" value="1"/>
</dbReference>
<accession>A0A137PEM4</accession>
<evidence type="ECO:0000256" key="1">
    <source>
        <dbReference type="ARBA" id="ARBA00022553"/>
    </source>
</evidence>
<feature type="compositionally biased region" description="Low complexity" evidence="4">
    <location>
        <begin position="283"/>
        <end position="312"/>
    </location>
</feature>
<feature type="compositionally biased region" description="Polar residues" evidence="4">
    <location>
        <begin position="267"/>
        <end position="277"/>
    </location>
</feature>
<proteinExistence type="predicted"/>
<dbReference type="SUPFAM" id="SSF46785">
    <property type="entry name" value="Winged helix' DNA-binding domain"/>
    <property type="match status" value="1"/>
</dbReference>
<dbReference type="GO" id="GO:0005829">
    <property type="term" value="C:cytosol"/>
    <property type="evidence" value="ECO:0007669"/>
    <property type="project" value="TreeGrafter"/>
</dbReference>
<dbReference type="Gene3D" id="1.10.10.10">
    <property type="entry name" value="Winged helix-like DNA-binding domain superfamily/Winged helix DNA-binding domain"/>
    <property type="match status" value="1"/>
</dbReference>
<dbReference type="InterPro" id="IPR012677">
    <property type="entry name" value="Nucleotide-bd_a/b_plait_sf"/>
</dbReference>
<feature type="compositionally biased region" description="Polar residues" evidence="4">
    <location>
        <begin position="396"/>
        <end position="437"/>
    </location>
</feature>
<dbReference type="EMBL" id="KQ964436">
    <property type="protein sequence ID" value="KXN73456.1"/>
    <property type="molecule type" value="Genomic_DNA"/>
</dbReference>
<dbReference type="PANTHER" id="PTHR22792">
    <property type="entry name" value="LUPUS LA PROTEIN-RELATED"/>
    <property type="match status" value="1"/>
</dbReference>
<evidence type="ECO:0000313" key="7">
    <source>
        <dbReference type="EMBL" id="KXN73456.1"/>
    </source>
</evidence>
<protein>
    <recommendedName>
        <fullName evidence="9">HTH La-type RNA-binding domain-containing protein</fullName>
    </recommendedName>
</protein>
<dbReference type="Gene3D" id="3.30.70.330">
    <property type="match status" value="1"/>
</dbReference>
<feature type="compositionally biased region" description="Low complexity" evidence="4">
    <location>
        <begin position="374"/>
        <end position="384"/>
    </location>
</feature>
<dbReference type="SMART" id="SM00715">
    <property type="entry name" value="LA"/>
    <property type="match status" value="1"/>
</dbReference>
<dbReference type="InterPro" id="IPR058699">
    <property type="entry name" value="RRM_LARP4/4B"/>
</dbReference>
<dbReference type="GO" id="GO:0003730">
    <property type="term" value="F:mRNA 3'-UTR binding"/>
    <property type="evidence" value="ECO:0007669"/>
    <property type="project" value="TreeGrafter"/>
</dbReference>
<dbReference type="PROSITE" id="PS50102">
    <property type="entry name" value="RRM"/>
    <property type="match status" value="1"/>
</dbReference>